<dbReference type="UniPathway" id="UPA00087">
    <property type="reaction ID" value="UER00173"/>
</dbReference>
<dbReference type="GO" id="GO:0005829">
    <property type="term" value="C:cytosol"/>
    <property type="evidence" value="ECO:0007669"/>
    <property type="project" value="TreeGrafter"/>
</dbReference>
<dbReference type="KEGG" id="woc:BA177_15520"/>
<dbReference type="FunFam" id="3.30.70.1250:FF:000001">
    <property type="entry name" value="Phosphopentomutase"/>
    <property type="match status" value="1"/>
</dbReference>
<evidence type="ECO:0000256" key="2">
    <source>
        <dbReference type="ARBA" id="ARBA00022490"/>
    </source>
</evidence>
<reference evidence="9 10" key="1">
    <citation type="submission" date="2016-06" db="EMBL/GenBank/DDBJ databases">
        <title>Complete genome sequence of a deep-branching marine Gamma Proteobacterium Woeseia oceani type strain XK5.</title>
        <authorList>
            <person name="Mu D."/>
            <person name="Du Z."/>
        </authorList>
    </citation>
    <scope>NUCLEOTIDE SEQUENCE [LARGE SCALE GENOMIC DNA]</scope>
    <source>
        <strain evidence="9 10">XK5</strain>
    </source>
</reference>
<evidence type="ECO:0000256" key="1">
    <source>
        <dbReference type="ARBA" id="ARBA00010373"/>
    </source>
</evidence>
<feature type="binding site" evidence="6">
    <location>
        <position position="298"/>
    </location>
    <ligand>
        <name>Mn(2+)</name>
        <dbReference type="ChEBI" id="CHEBI:29035"/>
        <label>2</label>
    </ligand>
</feature>
<feature type="binding site" evidence="6">
    <location>
        <position position="10"/>
    </location>
    <ligand>
        <name>Mn(2+)</name>
        <dbReference type="ChEBI" id="CHEBI:29035"/>
        <label>1</label>
    </ligand>
</feature>
<sequence length="401" mass="42736">MARAIILVLDSFGIGATADADKFGDVGANTLGSIAKLRLESTGRALCLPNLAGLGLLHAARDSAGAFPAGTETNVEIIGAYGHAAELSSGKDTPSGHWEIAGVPVLFDWGYFTELTNTFPAELLDALVAQADLPGYLGNCHSSGTTIIAELGEEHMRSGKPIFYTSADSVFQIAAHEESFGLERLYALCEIARKLVDDYNIGRVIARPFIGTDSSNFVRTGNRRDLTTPPPAPTVLDKLADSGGEVISIGKISDIYAHQGITRKIKASGNAALFDATLAALAEAPDRSIVFTNFVDFDMLYGHRRDAQGYAEALEYFDARLPELMAQMNADDLLLICADHGCDPAWPGSDHTREHIPVLAYGAAVAPGSLGLRDSFADIGQSLATFFGLEKMDYGTNFLKS</sequence>
<proteinExistence type="inferred from homology"/>
<protein>
    <recommendedName>
        <fullName evidence="6 7">Phosphopentomutase</fullName>
        <ecNumber evidence="6 7">5.4.2.7</ecNumber>
    </recommendedName>
    <alternativeName>
        <fullName evidence="6">Phosphodeoxyribomutase</fullName>
    </alternativeName>
</protein>
<dbReference type="GO" id="GO:0006018">
    <property type="term" value="P:2-deoxyribose 1-phosphate catabolic process"/>
    <property type="evidence" value="ECO:0007669"/>
    <property type="project" value="UniProtKB-UniRule"/>
</dbReference>
<feature type="binding site" evidence="6">
    <location>
        <position position="340"/>
    </location>
    <ligand>
        <name>Mn(2+)</name>
        <dbReference type="ChEBI" id="CHEBI:29035"/>
        <label>1</label>
    </ligand>
</feature>
<dbReference type="OrthoDB" id="9769930at2"/>
<dbReference type="PIRSF" id="PIRSF001491">
    <property type="entry name" value="Ppentomutase"/>
    <property type="match status" value="1"/>
</dbReference>
<keyword evidence="5 6" id="KW-0413">Isomerase</keyword>
<dbReference type="InterPro" id="IPR006124">
    <property type="entry name" value="Metalloenzyme"/>
</dbReference>
<keyword evidence="10" id="KW-1185">Reference proteome</keyword>
<dbReference type="InterPro" id="IPR024052">
    <property type="entry name" value="Phosphopentomutase_DeoB_cap_sf"/>
</dbReference>
<comment type="function">
    <text evidence="6">Isomerase that catalyzes the conversion of deoxy-ribose 1-phosphate (dRib-1-P) and ribose 1-phosphate (Rib-1-P) to deoxy-ribose 5-phosphate (dRib-5-P) and ribose 5-phosphate (Rib-5-P), respectively.</text>
</comment>
<dbReference type="STRING" id="1548547.BA177_15520"/>
<evidence type="ECO:0000256" key="3">
    <source>
        <dbReference type="ARBA" id="ARBA00022723"/>
    </source>
</evidence>
<comment type="similarity">
    <text evidence="1 6">Belongs to the phosphopentomutase family.</text>
</comment>
<dbReference type="EC" id="5.4.2.7" evidence="6 7"/>
<keyword evidence="4 6" id="KW-0464">Manganese</keyword>
<dbReference type="GO" id="GO:0008973">
    <property type="term" value="F:phosphopentomutase activity"/>
    <property type="evidence" value="ECO:0007669"/>
    <property type="project" value="UniProtKB-UniRule"/>
</dbReference>
<evidence type="ECO:0000313" key="9">
    <source>
        <dbReference type="EMBL" id="ANO52406.1"/>
    </source>
</evidence>
<dbReference type="GO" id="GO:0009117">
    <property type="term" value="P:nucleotide metabolic process"/>
    <property type="evidence" value="ECO:0007669"/>
    <property type="project" value="UniProtKB-UniRule"/>
</dbReference>
<dbReference type="SUPFAM" id="SSF143856">
    <property type="entry name" value="DeoB insert domain-like"/>
    <property type="match status" value="1"/>
</dbReference>
<organism evidence="9 10">
    <name type="scientific">Woeseia oceani</name>
    <dbReference type="NCBI Taxonomy" id="1548547"/>
    <lineage>
        <taxon>Bacteria</taxon>
        <taxon>Pseudomonadati</taxon>
        <taxon>Pseudomonadota</taxon>
        <taxon>Gammaproteobacteria</taxon>
        <taxon>Woeseiales</taxon>
        <taxon>Woeseiaceae</taxon>
        <taxon>Woeseia</taxon>
    </lineage>
</organism>
<dbReference type="PANTHER" id="PTHR21110:SF0">
    <property type="entry name" value="PHOSPHOPENTOMUTASE"/>
    <property type="match status" value="1"/>
</dbReference>
<dbReference type="NCBIfam" id="NF003766">
    <property type="entry name" value="PRK05362.1"/>
    <property type="match status" value="1"/>
</dbReference>
<dbReference type="Pfam" id="PF01676">
    <property type="entry name" value="Metalloenzyme"/>
    <property type="match status" value="1"/>
</dbReference>
<evidence type="ECO:0000256" key="4">
    <source>
        <dbReference type="ARBA" id="ARBA00023211"/>
    </source>
</evidence>
<keyword evidence="3 6" id="KW-0479">Metal-binding</keyword>
<dbReference type="HAMAP" id="MF_00740">
    <property type="entry name" value="Phosphopentomut"/>
    <property type="match status" value="1"/>
</dbReference>
<evidence type="ECO:0000259" key="8">
    <source>
        <dbReference type="Pfam" id="PF01676"/>
    </source>
</evidence>
<feature type="domain" description="Metalloenzyme" evidence="8">
    <location>
        <begin position="3"/>
        <end position="391"/>
    </location>
</feature>
<dbReference type="Gene3D" id="3.40.720.10">
    <property type="entry name" value="Alkaline Phosphatase, subunit A"/>
    <property type="match status" value="1"/>
</dbReference>
<dbReference type="InterPro" id="IPR017850">
    <property type="entry name" value="Alkaline_phosphatase_core_sf"/>
</dbReference>
<keyword evidence="2 6" id="KW-0963">Cytoplasm</keyword>
<gene>
    <name evidence="6" type="primary">deoB</name>
    <name evidence="9" type="ORF">BA177_15520</name>
</gene>
<dbReference type="GO" id="GO:0030145">
    <property type="term" value="F:manganese ion binding"/>
    <property type="evidence" value="ECO:0007669"/>
    <property type="project" value="UniProtKB-UniRule"/>
</dbReference>
<comment type="pathway">
    <text evidence="6">Carbohydrate degradation; 2-deoxy-D-ribose 1-phosphate degradation; D-glyceraldehyde 3-phosphate and acetaldehyde from 2-deoxy-alpha-D-ribose 1-phosphate: step 1/2.</text>
</comment>
<name>A0A193LIV6_9GAMM</name>
<feature type="binding site" evidence="6">
    <location>
        <position position="351"/>
    </location>
    <ligand>
        <name>Mn(2+)</name>
        <dbReference type="ChEBI" id="CHEBI:29035"/>
        <label>2</label>
    </ligand>
</feature>
<dbReference type="CDD" id="cd16009">
    <property type="entry name" value="PPM"/>
    <property type="match status" value="1"/>
</dbReference>
<dbReference type="GO" id="GO:0043094">
    <property type="term" value="P:metabolic compound salvage"/>
    <property type="evidence" value="ECO:0007669"/>
    <property type="project" value="UniProtKB-UniRule"/>
</dbReference>
<dbReference type="Proteomes" id="UP000092695">
    <property type="component" value="Chromosome"/>
</dbReference>
<dbReference type="PANTHER" id="PTHR21110">
    <property type="entry name" value="PHOSPHOPENTOMUTASE"/>
    <property type="match status" value="1"/>
</dbReference>
<dbReference type="Gene3D" id="3.30.70.1250">
    <property type="entry name" value="Phosphopentomutase"/>
    <property type="match status" value="1"/>
</dbReference>
<evidence type="ECO:0000313" key="10">
    <source>
        <dbReference type="Proteomes" id="UP000092695"/>
    </source>
</evidence>
<comment type="cofactor">
    <cofactor evidence="6">
        <name>Mn(2+)</name>
        <dbReference type="ChEBI" id="CHEBI:29035"/>
    </cofactor>
    <text evidence="6">Binds 2 manganese ions.</text>
</comment>
<dbReference type="GO" id="GO:0000287">
    <property type="term" value="F:magnesium ion binding"/>
    <property type="evidence" value="ECO:0007669"/>
    <property type="project" value="UniProtKB-UniRule"/>
</dbReference>
<evidence type="ECO:0000256" key="7">
    <source>
        <dbReference type="NCBIfam" id="TIGR01696"/>
    </source>
</evidence>
<feature type="binding site" evidence="6">
    <location>
        <position position="303"/>
    </location>
    <ligand>
        <name>Mn(2+)</name>
        <dbReference type="ChEBI" id="CHEBI:29035"/>
        <label>2</label>
    </ligand>
</feature>
<dbReference type="AlphaFoldDB" id="A0A193LIV6"/>
<evidence type="ECO:0000256" key="5">
    <source>
        <dbReference type="ARBA" id="ARBA00023235"/>
    </source>
</evidence>
<dbReference type="EMBL" id="CP016268">
    <property type="protein sequence ID" value="ANO52406.1"/>
    <property type="molecule type" value="Genomic_DNA"/>
</dbReference>
<dbReference type="RefSeq" id="WP_068617686.1">
    <property type="nucleotide sequence ID" value="NZ_CP016268.1"/>
</dbReference>
<evidence type="ECO:0000256" key="6">
    <source>
        <dbReference type="HAMAP-Rule" id="MF_00740"/>
    </source>
</evidence>
<comment type="subcellular location">
    <subcellularLocation>
        <location evidence="6">Cytoplasm</location>
    </subcellularLocation>
</comment>
<accession>A0A193LIV6</accession>
<dbReference type="SUPFAM" id="SSF53649">
    <property type="entry name" value="Alkaline phosphatase-like"/>
    <property type="match status" value="1"/>
</dbReference>
<dbReference type="InterPro" id="IPR010045">
    <property type="entry name" value="DeoB"/>
</dbReference>
<feature type="binding site" evidence="6">
    <location>
        <position position="339"/>
    </location>
    <ligand>
        <name>Mn(2+)</name>
        <dbReference type="ChEBI" id="CHEBI:29035"/>
        <label>1</label>
    </ligand>
</feature>
<comment type="catalytic activity">
    <reaction evidence="6">
        <text>2-deoxy-alpha-D-ribose 1-phosphate = 2-deoxy-D-ribose 5-phosphate</text>
        <dbReference type="Rhea" id="RHEA:27658"/>
        <dbReference type="ChEBI" id="CHEBI:57259"/>
        <dbReference type="ChEBI" id="CHEBI:62877"/>
        <dbReference type="EC" id="5.4.2.7"/>
    </reaction>
</comment>
<comment type="catalytic activity">
    <reaction evidence="6">
        <text>alpha-D-ribose 1-phosphate = D-ribose 5-phosphate</text>
        <dbReference type="Rhea" id="RHEA:18793"/>
        <dbReference type="ChEBI" id="CHEBI:57720"/>
        <dbReference type="ChEBI" id="CHEBI:78346"/>
        <dbReference type="EC" id="5.4.2.7"/>
    </reaction>
</comment>
<dbReference type="NCBIfam" id="TIGR01696">
    <property type="entry name" value="deoB"/>
    <property type="match status" value="1"/>
</dbReference>
<dbReference type="GO" id="GO:0006015">
    <property type="term" value="P:5-phosphoribose 1-diphosphate biosynthetic process"/>
    <property type="evidence" value="ECO:0007669"/>
    <property type="project" value="UniProtKB-UniPathway"/>
</dbReference>